<dbReference type="Proteomes" id="UP000648239">
    <property type="component" value="Unassembled WGS sequence"/>
</dbReference>
<comment type="caution">
    <text evidence="3">The sequence shown here is derived from an EMBL/GenBank/DDBJ whole genome shotgun (WGS) entry which is preliminary data.</text>
</comment>
<organism evidence="3 4">
    <name type="scientific">Candidatus Polarisedimenticola svalbardensis</name>
    <dbReference type="NCBI Taxonomy" id="2886004"/>
    <lineage>
        <taxon>Bacteria</taxon>
        <taxon>Pseudomonadati</taxon>
        <taxon>Acidobacteriota</taxon>
        <taxon>Candidatus Polarisedimenticolia</taxon>
        <taxon>Candidatus Polarisedimenticolales</taxon>
        <taxon>Candidatus Polarisedimenticolaceae</taxon>
        <taxon>Candidatus Polarisedimenticola</taxon>
    </lineage>
</organism>
<feature type="domain" description="Saccharopine dehydrogenase NADP binding" evidence="2">
    <location>
        <begin position="16"/>
        <end position="140"/>
    </location>
</feature>
<name>A0A8J6Y179_9BACT</name>
<evidence type="ECO:0000256" key="1">
    <source>
        <dbReference type="SAM" id="MobiDB-lite"/>
    </source>
</evidence>
<dbReference type="GO" id="GO:0009247">
    <property type="term" value="P:glycolipid biosynthetic process"/>
    <property type="evidence" value="ECO:0007669"/>
    <property type="project" value="TreeGrafter"/>
</dbReference>
<sequence>MTPSVRRHDREFDLILWGATGFTGQLVARHLAENYDWDVLRWAIGGRDEVKLAAVREGLGAPDLPVVLGDAHDQDKMAALAKRTRVVCSTVGPYARYGSELVAACVRAGTGYCDLTGEAHWIRRMLDAHNAQAVETGARIVPTCGFDSIPSDLGVYFLQREMQSRHGAPGPRIKGGVARLNGKASGGTVASMLNLLEEAGNDRSVRRILVNPYSLNPEGKRNGPDGRDRMSPSYDDDFRKWTAPFIMAGINTRIVRRSAALMPDLYGPDFSYQESMLTGRGVGGALKATAVSGVMAAALGALSIGPIRRLIAPRLPQPGEGPTPEEQKNGNWEMRFLGGSSGARVTGDMDPGYGSTSKMLAESAVCLALDQLTVGGGFHTPASAMGNILIERLQKNAGVTFEVIE</sequence>
<accession>A0A8J6Y179</accession>
<feature type="region of interest" description="Disordered" evidence="1">
    <location>
        <begin position="214"/>
        <end position="233"/>
    </location>
</feature>
<dbReference type="InterPro" id="IPR036291">
    <property type="entry name" value="NAD(P)-bd_dom_sf"/>
</dbReference>
<dbReference type="Gene3D" id="3.40.50.720">
    <property type="entry name" value="NAD(P)-binding Rossmann-like Domain"/>
    <property type="match status" value="1"/>
</dbReference>
<dbReference type="Pfam" id="PF03435">
    <property type="entry name" value="Sacchrp_dh_NADP"/>
    <property type="match status" value="1"/>
</dbReference>
<protein>
    <submittedName>
        <fullName evidence="3">Saccharopine dehydrogenase NADP-binding domain-containing protein</fullName>
    </submittedName>
</protein>
<dbReference type="PANTHER" id="PTHR12286">
    <property type="entry name" value="SACCHAROPINE DEHYDROGENASE-LIKE OXIDOREDUCTASE"/>
    <property type="match status" value="1"/>
</dbReference>
<evidence type="ECO:0000259" key="2">
    <source>
        <dbReference type="Pfam" id="PF03435"/>
    </source>
</evidence>
<dbReference type="InterPro" id="IPR051276">
    <property type="entry name" value="Saccharopine_DH-like_oxidrdct"/>
</dbReference>
<gene>
    <name evidence="3" type="ORF">IFK94_09090</name>
</gene>
<dbReference type="PANTHER" id="PTHR12286:SF5">
    <property type="entry name" value="SACCHAROPINE DEHYDROGENASE-LIKE OXIDOREDUCTASE"/>
    <property type="match status" value="1"/>
</dbReference>
<dbReference type="SUPFAM" id="SSF51735">
    <property type="entry name" value="NAD(P)-binding Rossmann-fold domains"/>
    <property type="match status" value="1"/>
</dbReference>
<proteinExistence type="predicted"/>
<dbReference type="AlphaFoldDB" id="A0A8J6Y179"/>
<dbReference type="GO" id="GO:0005886">
    <property type="term" value="C:plasma membrane"/>
    <property type="evidence" value="ECO:0007669"/>
    <property type="project" value="TreeGrafter"/>
</dbReference>
<feature type="compositionally biased region" description="Basic and acidic residues" evidence="1">
    <location>
        <begin position="218"/>
        <end position="233"/>
    </location>
</feature>
<evidence type="ECO:0000313" key="3">
    <source>
        <dbReference type="EMBL" id="MBD3868267.1"/>
    </source>
</evidence>
<dbReference type="EMBL" id="JACXWD010000026">
    <property type="protein sequence ID" value="MBD3868267.1"/>
    <property type="molecule type" value="Genomic_DNA"/>
</dbReference>
<reference evidence="3 4" key="1">
    <citation type="submission" date="2020-08" db="EMBL/GenBank/DDBJ databases">
        <title>Acidobacteriota in marine sediments use diverse sulfur dissimilation pathways.</title>
        <authorList>
            <person name="Wasmund K."/>
        </authorList>
    </citation>
    <scope>NUCLEOTIDE SEQUENCE [LARGE SCALE GENOMIC DNA]</scope>
    <source>
        <strain evidence="3">MAG AM4</strain>
    </source>
</reference>
<evidence type="ECO:0000313" key="4">
    <source>
        <dbReference type="Proteomes" id="UP000648239"/>
    </source>
</evidence>
<dbReference type="InterPro" id="IPR005097">
    <property type="entry name" value="Sacchrp_dh_NADP-bd"/>
</dbReference>